<protein>
    <submittedName>
        <fullName evidence="8">PST family transport protein</fullName>
    </submittedName>
</protein>
<dbReference type="Pfam" id="PF01943">
    <property type="entry name" value="Polysacc_synt"/>
    <property type="match status" value="1"/>
</dbReference>
<feature type="transmembrane region" description="Helical" evidence="7">
    <location>
        <begin position="114"/>
        <end position="134"/>
    </location>
</feature>
<dbReference type="AlphaFoldDB" id="A0AB34VB20"/>
<dbReference type="InterPro" id="IPR002797">
    <property type="entry name" value="Polysacc_synth"/>
</dbReference>
<evidence type="ECO:0000256" key="5">
    <source>
        <dbReference type="ARBA" id="ARBA00022989"/>
    </source>
</evidence>
<keyword evidence="5 7" id="KW-1133">Transmembrane helix</keyword>
<feature type="transmembrane region" description="Helical" evidence="7">
    <location>
        <begin position="12"/>
        <end position="29"/>
    </location>
</feature>
<evidence type="ECO:0000313" key="8">
    <source>
        <dbReference type="EMBL" id="KTS94309.1"/>
    </source>
</evidence>
<feature type="transmembrane region" description="Helical" evidence="7">
    <location>
        <begin position="79"/>
        <end position="102"/>
    </location>
</feature>
<feature type="transmembrane region" description="Helical" evidence="7">
    <location>
        <begin position="146"/>
        <end position="166"/>
    </location>
</feature>
<evidence type="ECO:0000256" key="1">
    <source>
        <dbReference type="ARBA" id="ARBA00004651"/>
    </source>
</evidence>
<keyword evidence="4 7" id="KW-0812">Transmembrane</keyword>
<evidence type="ECO:0000256" key="3">
    <source>
        <dbReference type="ARBA" id="ARBA00022475"/>
    </source>
</evidence>
<gene>
    <name evidence="8" type="ORF">RSA13_18645</name>
</gene>
<comment type="subcellular location">
    <subcellularLocation>
        <location evidence="1">Cell membrane</location>
        <topology evidence="1">Multi-pass membrane protein</topology>
    </subcellularLocation>
</comment>
<evidence type="ECO:0000313" key="9">
    <source>
        <dbReference type="Proteomes" id="UP000072520"/>
    </source>
</evidence>
<dbReference type="PANTHER" id="PTHR30250">
    <property type="entry name" value="PST FAMILY PREDICTED COLANIC ACID TRANSPORTER"/>
    <property type="match status" value="1"/>
</dbReference>
<dbReference type="PANTHER" id="PTHR30250:SF10">
    <property type="entry name" value="LIPOPOLYSACCHARIDE BIOSYNTHESIS PROTEIN WZXC"/>
    <property type="match status" value="1"/>
</dbReference>
<dbReference type="RefSeq" id="WP_058709076.1">
    <property type="nucleotide sequence ID" value="NZ_LDSI01000028.1"/>
</dbReference>
<feature type="transmembrane region" description="Helical" evidence="7">
    <location>
        <begin position="41"/>
        <end position="58"/>
    </location>
</feature>
<dbReference type="EMBL" id="LDSI01000028">
    <property type="protein sequence ID" value="KTS94309.1"/>
    <property type="molecule type" value="Genomic_DNA"/>
</dbReference>
<comment type="similarity">
    <text evidence="2">Belongs to the polysaccharide synthase family.</text>
</comment>
<dbReference type="GO" id="GO:0005886">
    <property type="term" value="C:plasma membrane"/>
    <property type="evidence" value="ECO:0007669"/>
    <property type="project" value="UniProtKB-SubCell"/>
</dbReference>
<dbReference type="InterPro" id="IPR050833">
    <property type="entry name" value="Poly_Biosynth_Transport"/>
</dbReference>
<organism evidence="8 9">
    <name type="scientific">Pantoea stewartii</name>
    <dbReference type="NCBI Taxonomy" id="66269"/>
    <lineage>
        <taxon>Bacteria</taxon>
        <taxon>Pseudomonadati</taxon>
        <taxon>Pseudomonadota</taxon>
        <taxon>Gammaproteobacteria</taxon>
        <taxon>Enterobacterales</taxon>
        <taxon>Erwiniaceae</taxon>
        <taxon>Pantoea</taxon>
    </lineage>
</organism>
<keyword evidence="6 7" id="KW-0472">Membrane</keyword>
<evidence type="ECO:0000256" key="2">
    <source>
        <dbReference type="ARBA" id="ARBA00007430"/>
    </source>
</evidence>
<dbReference type="Proteomes" id="UP000072520">
    <property type="component" value="Unassembled WGS sequence"/>
</dbReference>
<proteinExistence type="inferred from homology"/>
<comment type="caution">
    <text evidence="8">The sequence shown here is derived from an EMBL/GenBank/DDBJ whole genome shotgun (WGS) entry which is preliminary data.</text>
</comment>
<evidence type="ECO:0000256" key="4">
    <source>
        <dbReference type="ARBA" id="ARBA00022692"/>
    </source>
</evidence>
<evidence type="ECO:0000256" key="7">
    <source>
        <dbReference type="SAM" id="Phobius"/>
    </source>
</evidence>
<sequence>MTTRKINLENVKWPFLSSVKMLSIGVLQLSVLGKVLQADTYNLLTVVITGLMVIDTLADRGFSNTLIRYAPLPVKTLSVLYWGNIFMGLVIFSALFTCGLMLEHMFGLPEVARIVEIASVIFIIIPQGQSYRALMQREKQFSDIAFCEIASVFVGLIITLLTLWLAPSVLCALWGYLAMASVRMLTYCFYGRKWFRPDYDFNLKAFFQLHMKH</sequence>
<evidence type="ECO:0000256" key="6">
    <source>
        <dbReference type="ARBA" id="ARBA00023136"/>
    </source>
</evidence>
<name>A0AB34VB20_9GAMM</name>
<keyword evidence="3" id="KW-1003">Cell membrane</keyword>
<accession>A0AB34VB20</accession>
<feature type="transmembrane region" description="Helical" evidence="7">
    <location>
        <begin position="172"/>
        <end position="190"/>
    </location>
</feature>
<reference evidence="8 9" key="1">
    <citation type="journal article" date="2016" name="Front. Microbiol.">
        <title>Genomic Resource of Rice Seed Associated Bacteria.</title>
        <authorList>
            <person name="Midha S."/>
            <person name="Bansal K."/>
            <person name="Sharma S."/>
            <person name="Kumar N."/>
            <person name="Patil P.P."/>
            <person name="Chaudhry V."/>
            <person name="Patil P.B."/>
        </authorList>
    </citation>
    <scope>NUCLEOTIDE SEQUENCE [LARGE SCALE GENOMIC DNA]</scope>
    <source>
        <strain evidence="8 9">RSA13</strain>
    </source>
</reference>